<dbReference type="Pfam" id="PF05751">
    <property type="entry name" value="FixH"/>
    <property type="match status" value="1"/>
</dbReference>
<evidence type="ECO:0000313" key="3">
    <source>
        <dbReference type="EMBL" id="SOB96882.1"/>
    </source>
</evidence>
<evidence type="ECO:0000313" key="5">
    <source>
        <dbReference type="Proteomes" id="UP000252266"/>
    </source>
</evidence>
<evidence type="ECO:0000313" key="4">
    <source>
        <dbReference type="Proteomes" id="UP000219068"/>
    </source>
</evidence>
<dbReference type="EMBL" id="JPWJ01000002">
    <property type="protein sequence ID" value="RCK51942.1"/>
    <property type="molecule type" value="Genomic_DNA"/>
</dbReference>
<dbReference type="RefSeq" id="WP_062958787.1">
    <property type="nucleotide sequence ID" value="NZ_JALLPZ010000001.1"/>
</dbReference>
<accession>A0A154KYD7</accession>
<keyword evidence="1" id="KW-0812">Transmembrane</keyword>
<dbReference type="AlphaFoldDB" id="A0A154KYD7"/>
<sequence>MTIQTTTSQASGTGPRKSDRLIPWYFVGGFAIMLIANISLITFSMTSWNGLVTKHAFEEGNNYNAAMSGAQRQAELGWRSKLSVDGLINQSATVTVLFRDRDSQPISGAEMEIVLRRSDRDDLDQTVRLAEIAPGEYRASAAFPVYGRWEIRTVARALGDDYQTVETVLVKP</sequence>
<dbReference type="InterPro" id="IPR008620">
    <property type="entry name" value="FixH"/>
</dbReference>
<protein>
    <submittedName>
        <fullName evidence="2">Integral membrane protein linked to a cation pump</fullName>
    </submittedName>
    <submittedName>
        <fullName evidence="3">Nitrogen fixation protein FixH</fullName>
    </submittedName>
</protein>
<gene>
    <name evidence="3" type="ORF">SAMN05428964_1012009</name>
    <name evidence="2" type="ORF">TH44_05870</name>
</gene>
<reference evidence="2 5" key="1">
    <citation type="submission" date="2014-07" db="EMBL/GenBank/DDBJ databases">
        <title>Draft genome sequence of Thalassospira xiamenensis IB13.</title>
        <authorList>
            <person name="Lai Q."/>
            <person name="Shao Z."/>
        </authorList>
    </citation>
    <scope>NUCLEOTIDE SEQUENCE [LARGE SCALE GENOMIC DNA]</scope>
    <source>
        <strain evidence="2 5">IB13</strain>
    </source>
</reference>
<keyword evidence="1" id="KW-0472">Membrane</keyword>
<proteinExistence type="predicted"/>
<dbReference type="Proteomes" id="UP000252266">
    <property type="component" value="Unassembled WGS sequence"/>
</dbReference>
<evidence type="ECO:0000313" key="2">
    <source>
        <dbReference type="EMBL" id="RCK51942.1"/>
    </source>
</evidence>
<reference evidence="3 4" key="2">
    <citation type="submission" date="2017-08" db="EMBL/GenBank/DDBJ databases">
        <authorList>
            <person name="de Groot N.N."/>
        </authorList>
    </citation>
    <scope>NUCLEOTIDE SEQUENCE [LARGE SCALE GENOMIC DNA]</scope>
    <source>
        <strain evidence="3 4">USBA 78</strain>
    </source>
</reference>
<dbReference type="EMBL" id="OBMM01000001">
    <property type="protein sequence ID" value="SOB96882.1"/>
    <property type="molecule type" value="Genomic_DNA"/>
</dbReference>
<feature type="transmembrane region" description="Helical" evidence="1">
    <location>
        <begin position="22"/>
        <end position="43"/>
    </location>
</feature>
<dbReference type="Proteomes" id="UP000219068">
    <property type="component" value="Unassembled WGS sequence"/>
</dbReference>
<keyword evidence="1" id="KW-1133">Transmembrane helix</keyword>
<evidence type="ECO:0000256" key="1">
    <source>
        <dbReference type="SAM" id="Phobius"/>
    </source>
</evidence>
<name>A0A154KYD7_9PROT</name>
<organism evidence="2 5">
    <name type="scientific">Thalassospira xiamenensis</name>
    <dbReference type="NCBI Taxonomy" id="220697"/>
    <lineage>
        <taxon>Bacteria</taxon>
        <taxon>Pseudomonadati</taxon>
        <taxon>Pseudomonadota</taxon>
        <taxon>Alphaproteobacteria</taxon>
        <taxon>Rhodospirillales</taxon>
        <taxon>Thalassospiraceae</taxon>
        <taxon>Thalassospira</taxon>
    </lineage>
</organism>